<comment type="caution">
    <text evidence="2">The sequence shown here is derived from an EMBL/GenBank/DDBJ whole genome shotgun (WGS) entry which is preliminary data.</text>
</comment>
<evidence type="ECO:0000313" key="3">
    <source>
        <dbReference type="Proteomes" id="UP000558688"/>
    </source>
</evidence>
<feature type="non-terminal residue" evidence="2">
    <location>
        <position position="166"/>
    </location>
</feature>
<dbReference type="EMBL" id="JAAFOW010004859">
    <property type="protein sequence ID" value="KAF5228127.1"/>
    <property type="molecule type" value="Genomic_DNA"/>
</dbReference>
<protein>
    <submittedName>
        <fullName evidence="2">Uncharacterized protein</fullName>
    </submittedName>
</protein>
<organism evidence="2 3">
    <name type="scientific">Fusarium oxysporum</name>
    <name type="common">Fusarium vascular wilt</name>
    <dbReference type="NCBI Taxonomy" id="5507"/>
    <lineage>
        <taxon>Eukaryota</taxon>
        <taxon>Fungi</taxon>
        <taxon>Dikarya</taxon>
        <taxon>Ascomycota</taxon>
        <taxon>Pezizomycotina</taxon>
        <taxon>Sordariomycetes</taxon>
        <taxon>Hypocreomycetidae</taxon>
        <taxon>Hypocreales</taxon>
        <taxon>Nectriaceae</taxon>
        <taxon>Fusarium</taxon>
        <taxon>Fusarium oxysporum species complex</taxon>
    </lineage>
</organism>
<reference evidence="2" key="1">
    <citation type="submission" date="2020-02" db="EMBL/GenBank/DDBJ databases">
        <title>Identification and distribution of gene clusters putatively required for synthesis of sphingolipid metabolism inhibitors in phylogenetically diverse species of the filamentous fungus Fusarium.</title>
        <authorList>
            <person name="Kim H.-S."/>
            <person name="Busman M."/>
            <person name="Brown D.W."/>
            <person name="Divon H."/>
            <person name="Uhlig S."/>
            <person name="Proctor R.H."/>
        </authorList>
    </citation>
    <scope>NUCLEOTIDE SEQUENCE [LARGE SCALE GENOMIC DNA]</scope>
    <source>
        <strain evidence="2">NRRL 39464</strain>
    </source>
</reference>
<feature type="compositionally biased region" description="Polar residues" evidence="1">
    <location>
        <begin position="99"/>
        <end position="109"/>
    </location>
</feature>
<sequence>MQQQQQPAGYPQPQQGQQTQRYSNAPGYPVQYQQQQQQYYQNYPPPPVQPQAELQGSPVASPPQQVQYHQQQYSYQAQPIPQDLPASGSARVSQHVGASPNQAVSNRGPNTAMPLRIQPVTECIDMPFTLPIYWFIHSSYPDFVICSRCYVDVILNSQFRDTFTPV</sequence>
<feature type="compositionally biased region" description="Low complexity" evidence="1">
    <location>
        <begin position="28"/>
        <end position="42"/>
    </location>
</feature>
<feature type="compositionally biased region" description="Low complexity" evidence="1">
    <location>
        <begin position="1"/>
        <end position="20"/>
    </location>
</feature>
<feature type="compositionally biased region" description="Low complexity" evidence="1">
    <location>
        <begin position="62"/>
        <end position="81"/>
    </location>
</feature>
<feature type="region of interest" description="Disordered" evidence="1">
    <location>
        <begin position="1"/>
        <end position="112"/>
    </location>
</feature>
<dbReference type="Proteomes" id="UP000558688">
    <property type="component" value="Unassembled WGS sequence"/>
</dbReference>
<name>A0A8H5DM14_FUSOX</name>
<dbReference type="AlphaFoldDB" id="A0A8H5DM14"/>
<accession>A0A8H5DM14</accession>
<gene>
    <name evidence="2" type="ORF">FOXYS1_16016</name>
</gene>
<evidence type="ECO:0000256" key="1">
    <source>
        <dbReference type="SAM" id="MobiDB-lite"/>
    </source>
</evidence>
<proteinExistence type="predicted"/>
<evidence type="ECO:0000313" key="2">
    <source>
        <dbReference type="EMBL" id="KAF5228127.1"/>
    </source>
</evidence>